<dbReference type="OrthoDB" id="5458396at2"/>
<dbReference type="InterPro" id="IPR022516">
    <property type="entry name" value="CHP03798_Ocin"/>
</dbReference>
<dbReference type="AlphaFoldDB" id="A0A4R1BIP9"/>
<feature type="domain" description="Nif11" evidence="2">
    <location>
        <begin position="1"/>
        <end position="47"/>
    </location>
</feature>
<dbReference type="Pfam" id="PF07862">
    <property type="entry name" value="Nif11"/>
    <property type="match status" value="1"/>
</dbReference>
<dbReference type="NCBIfam" id="TIGR03798">
    <property type="entry name" value="leader_Nif11"/>
    <property type="match status" value="1"/>
</dbReference>
<dbReference type="InterPro" id="IPR012903">
    <property type="entry name" value="Nif11"/>
</dbReference>
<reference evidence="3 4" key="1">
    <citation type="submission" date="2019-03" db="EMBL/GenBank/DDBJ databases">
        <title>Genome sequence of Thiobacillaceae bacterium LSR1, a sulfur-oxidizing bacterium isolated from freshwater sediment.</title>
        <authorList>
            <person name="Li S."/>
        </authorList>
    </citation>
    <scope>NUCLEOTIDE SEQUENCE [LARGE SCALE GENOMIC DNA]</scope>
    <source>
        <strain evidence="3 4">LSR1</strain>
    </source>
</reference>
<proteinExistence type="predicted"/>
<dbReference type="RefSeq" id="WP_131445088.1">
    <property type="nucleotide sequence ID" value="NZ_SJZB01000014.1"/>
</dbReference>
<keyword evidence="4" id="KW-1185">Reference proteome</keyword>
<gene>
    <name evidence="3" type="ORF">EZJ19_04435</name>
</gene>
<feature type="compositionally biased region" description="Basic and acidic residues" evidence="1">
    <location>
        <begin position="70"/>
        <end position="84"/>
    </location>
</feature>
<evidence type="ECO:0000313" key="3">
    <source>
        <dbReference type="EMBL" id="TCJ17205.1"/>
    </source>
</evidence>
<sequence>MSATSARAYIERMRNDELFARRVLACADAEQRTALVRAEGYDFSRAEIGVLAQGLNDDLLRRATSQESRLGYDSELGHGVDPPKKIRPAH</sequence>
<evidence type="ECO:0000259" key="2">
    <source>
        <dbReference type="Pfam" id="PF07862"/>
    </source>
</evidence>
<organism evidence="3 4">
    <name type="scientific">Parasulfuritortus cantonensis</name>
    <dbReference type="NCBI Taxonomy" id="2528202"/>
    <lineage>
        <taxon>Bacteria</taxon>
        <taxon>Pseudomonadati</taxon>
        <taxon>Pseudomonadota</taxon>
        <taxon>Betaproteobacteria</taxon>
        <taxon>Nitrosomonadales</taxon>
        <taxon>Thiobacillaceae</taxon>
        <taxon>Parasulfuritortus</taxon>
    </lineage>
</organism>
<evidence type="ECO:0000313" key="4">
    <source>
        <dbReference type="Proteomes" id="UP000295443"/>
    </source>
</evidence>
<feature type="region of interest" description="Disordered" evidence="1">
    <location>
        <begin position="70"/>
        <end position="90"/>
    </location>
</feature>
<dbReference type="Proteomes" id="UP000295443">
    <property type="component" value="Unassembled WGS sequence"/>
</dbReference>
<dbReference type="EMBL" id="SJZB01000014">
    <property type="protein sequence ID" value="TCJ17205.1"/>
    <property type="molecule type" value="Genomic_DNA"/>
</dbReference>
<accession>A0A4R1BIP9</accession>
<evidence type="ECO:0000256" key="1">
    <source>
        <dbReference type="SAM" id="MobiDB-lite"/>
    </source>
</evidence>
<comment type="caution">
    <text evidence="3">The sequence shown here is derived from an EMBL/GenBank/DDBJ whole genome shotgun (WGS) entry which is preliminary data.</text>
</comment>
<protein>
    <submittedName>
        <fullName evidence="3">Nif11-like leader peptide family natural product</fullName>
    </submittedName>
</protein>
<name>A0A4R1BIP9_9PROT</name>